<dbReference type="Pfam" id="PF08922">
    <property type="entry name" value="DUF1905"/>
    <property type="match status" value="1"/>
</dbReference>
<gene>
    <name evidence="1" type="ORF">GCM10023091_22720</name>
</gene>
<dbReference type="Proteomes" id="UP001501508">
    <property type="component" value="Unassembled WGS sequence"/>
</dbReference>
<dbReference type="Pfam" id="PF13376">
    <property type="entry name" value="OmdA"/>
    <property type="match status" value="1"/>
</dbReference>
<dbReference type="Gene3D" id="2.40.30.100">
    <property type="entry name" value="AF2212/PG0164-like"/>
    <property type="match status" value="1"/>
</dbReference>
<reference evidence="2" key="1">
    <citation type="journal article" date="2019" name="Int. J. Syst. Evol. Microbiol.">
        <title>The Global Catalogue of Microorganisms (GCM) 10K type strain sequencing project: providing services to taxonomists for standard genome sequencing and annotation.</title>
        <authorList>
            <consortium name="The Broad Institute Genomics Platform"/>
            <consortium name="The Broad Institute Genome Sequencing Center for Infectious Disease"/>
            <person name="Wu L."/>
            <person name="Ma J."/>
        </authorList>
    </citation>
    <scope>NUCLEOTIDE SEQUENCE [LARGE SCALE GENOMIC DNA]</scope>
    <source>
        <strain evidence="2">JCM 31920</strain>
    </source>
</reference>
<organism evidence="1 2">
    <name type="scientific">Ravibacter arvi</name>
    <dbReference type="NCBI Taxonomy" id="2051041"/>
    <lineage>
        <taxon>Bacteria</taxon>
        <taxon>Pseudomonadati</taxon>
        <taxon>Bacteroidota</taxon>
        <taxon>Cytophagia</taxon>
        <taxon>Cytophagales</taxon>
        <taxon>Spirosomataceae</taxon>
        <taxon>Ravibacter</taxon>
    </lineage>
</organism>
<dbReference type="InterPro" id="IPR037079">
    <property type="entry name" value="AF2212/PG0164-like_sf"/>
</dbReference>
<evidence type="ECO:0000313" key="2">
    <source>
        <dbReference type="Proteomes" id="UP001501508"/>
    </source>
</evidence>
<dbReference type="InterPro" id="IPR015018">
    <property type="entry name" value="DUF1905"/>
</dbReference>
<dbReference type="EMBL" id="BAABEY010000023">
    <property type="protein sequence ID" value="GAA4439862.1"/>
    <property type="molecule type" value="Genomic_DNA"/>
</dbReference>
<keyword evidence="2" id="KW-1185">Reference proteome</keyword>
<comment type="caution">
    <text evidence="1">The sequence shown here is derived from an EMBL/GenBank/DDBJ whole genome shotgun (WGS) entry which is preliminary data.</text>
</comment>
<evidence type="ECO:0000313" key="1">
    <source>
        <dbReference type="EMBL" id="GAA4439862.1"/>
    </source>
</evidence>
<dbReference type="SUPFAM" id="SSF141694">
    <property type="entry name" value="AF2212/PG0164-like"/>
    <property type="match status" value="1"/>
</dbReference>
<sequence length="166" mass="18689">MIHSDKEKEPPAQIHFESVIDRYPGHRGHFVDVPEDVSLFFSNEKNVRLLCAINGGEAFHCALRPKGNGTFDIAVGTPIRNAGKLRLGQRVSVSLERDTSSYGRPMPEELAELLEQDEVGNQCFQQANASVQRGILYYINSGKTVQTRIDRAIRMIDRLKHEGKKN</sequence>
<accession>A0ABP8LYP8</accession>
<dbReference type="RefSeq" id="WP_345029035.1">
    <property type="nucleotide sequence ID" value="NZ_BAABEY010000023.1"/>
</dbReference>
<proteinExistence type="predicted"/>
<protein>
    <recommendedName>
        <fullName evidence="3">DUF1905 domain-containing protein</fullName>
    </recommendedName>
</protein>
<evidence type="ECO:0008006" key="3">
    <source>
        <dbReference type="Google" id="ProtNLM"/>
    </source>
</evidence>
<name>A0ABP8LYP8_9BACT</name>